<feature type="transmembrane region" description="Helical" evidence="1">
    <location>
        <begin position="37"/>
        <end position="57"/>
    </location>
</feature>
<keyword evidence="1" id="KW-1133">Transmembrane helix</keyword>
<accession>A0ABX2T6E8</accession>
<feature type="transmembrane region" description="Helical" evidence="1">
    <location>
        <begin position="92"/>
        <end position="111"/>
    </location>
</feature>
<dbReference type="Pfam" id="PF05437">
    <property type="entry name" value="AzlD"/>
    <property type="match status" value="1"/>
</dbReference>
<dbReference type="EMBL" id="JABFDB010000001">
    <property type="protein sequence ID" value="NYZ18862.1"/>
    <property type="molecule type" value="Genomic_DNA"/>
</dbReference>
<evidence type="ECO:0000256" key="1">
    <source>
        <dbReference type="SAM" id="Phobius"/>
    </source>
</evidence>
<keyword evidence="1" id="KW-0812">Transmembrane</keyword>
<comment type="caution">
    <text evidence="2">The sequence shown here is derived from an EMBL/GenBank/DDBJ whole genome shotgun (WGS) entry which is preliminary data.</text>
</comment>
<keyword evidence="3" id="KW-1185">Reference proteome</keyword>
<name>A0ABX2T6E8_9PROT</name>
<feature type="transmembrane region" description="Helical" evidence="1">
    <location>
        <begin position="6"/>
        <end position="25"/>
    </location>
</feature>
<dbReference type="RefSeq" id="WP_180280566.1">
    <property type="nucleotide sequence ID" value="NZ_JABFDB010000001.1"/>
</dbReference>
<proteinExistence type="predicted"/>
<dbReference type="Proteomes" id="UP000584642">
    <property type="component" value="Unassembled WGS sequence"/>
</dbReference>
<gene>
    <name evidence="2" type="ORF">HND93_03995</name>
</gene>
<keyword evidence="1" id="KW-0472">Membrane</keyword>
<reference evidence="2 3" key="1">
    <citation type="submission" date="2020-05" db="EMBL/GenBank/DDBJ databases">
        <title>Azospirillum oleiclasticum sp. nov, a nitrogen-fixing and heavy crude oil-emulsifying bacterium isolated from the crude oil of Yumen Oilfield.</title>
        <authorList>
            <person name="Wu D."/>
            <person name="Cai M."/>
            <person name="Zhang X."/>
        </authorList>
    </citation>
    <scope>NUCLEOTIDE SEQUENCE [LARGE SCALE GENOMIC DNA]</scope>
    <source>
        <strain evidence="2 3">ROY-1-1-2</strain>
    </source>
</reference>
<sequence>MGDAEIWLVIGLTAVVTYLPRALGVALSGRIDPNGPVFQFVACIAYALLAGLIARMILFPVGPLQETALGNRLASAGLALAVFLMMRRSVMLGVLAGTAALIGLTVGGVQLF</sequence>
<dbReference type="InterPro" id="IPR008407">
    <property type="entry name" value="Brnchd-chn_aa_trnsp_AzlD"/>
</dbReference>
<protein>
    <submittedName>
        <fullName evidence="2">AzlD domain-containing protein</fullName>
    </submittedName>
</protein>
<organism evidence="2 3">
    <name type="scientific">Azospirillum oleiclasticum</name>
    <dbReference type="NCBI Taxonomy" id="2735135"/>
    <lineage>
        <taxon>Bacteria</taxon>
        <taxon>Pseudomonadati</taxon>
        <taxon>Pseudomonadota</taxon>
        <taxon>Alphaproteobacteria</taxon>
        <taxon>Rhodospirillales</taxon>
        <taxon>Azospirillaceae</taxon>
        <taxon>Azospirillum</taxon>
    </lineage>
</organism>
<evidence type="ECO:0000313" key="2">
    <source>
        <dbReference type="EMBL" id="NYZ18862.1"/>
    </source>
</evidence>
<evidence type="ECO:0000313" key="3">
    <source>
        <dbReference type="Proteomes" id="UP000584642"/>
    </source>
</evidence>